<feature type="region of interest" description="Disordered" evidence="3">
    <location>
        <begin position="1"/>
        <end position="36"/>
    </location>
</feature>
<dbReference type="Proteomes" id="UP000706039">
    <property type="component" value="Unassembled WGS sequence"/>
</dbReference>
<dbReference type="Gene3D" id="2.40.30.170">
    <property type="match status" value="1"/>
</dbReference>
<dbReference type="InterPro" id="IPR058627">
    <property type="entry name" value="MdtA-like_C"/>
</dbReference>
<name>A0ABS7PMA0_9SPHN</name>
<feature type="domain" description="Multidrug resistance protein MdtA-like barrel-sandwich hybrid" evidence="5">
    <location>
        <begin position="101"/>
        <end position="237"/>
    </location>
</feature>
<dbReference type="NCBIfam" id="TIGR01730">
    <property type="entry name" value="RND_mfp"/>
    <property type="match status" value="1"/>
</dbReference>
<evidence type="ECO:0000256" key="1">
    <source>
        <dbReference type="ARBA" id="ARBA00004196"/>
    </source>
</evidence>
<comment type="subcellular location">
    <subcellularLocation>
        <location evidence="1">Cell envelope</location>
    </subcellularLocation>
</comment>
<gene>
    <name evidence="8" type="ORF">K7G82_08675</name>
</gene>
<evidence type="ECO:0000259" key="5">
    <source>
        <dbReference type="Pfam" id="PF25917"/>
    </source>
</evidence>
<dbReference type="Pfam" id="PF25944">
    <property type="entry name" value="Beta-barrel_RND"/>
    <property type="match status" value="1"/>
</dbReference>
<evidence type="ECO:0000259" key="7">
    <source>
        <dbReference type="Pfam" id="PF25967"/>
    </source>
</evidence>
<dbReference type="PANTHER" id="PTHR30158:SF24">
    <property type="entry name" value="HLYD FAMILY SECRETION PROTEIN"/>
    <property type="match status" value="1"/>
</dbReference>
<evidence type="ECO:0000313" key="9">
    <source>
        <dbReference type="Proteomes" id="UP000706039"/>
    </source>
</evidence>
<evidence type="ECO:0000259" key="4">
    <source>
        <dbReference type="Pfam" id="PF25876"/>
    </source>
</evidence>
<dbReference type="InterPro" id="IPR058625">
    <property type="entry name" value="MdtA-like_BSH"/>
</dbReference>
<feature type="domain" description="Multidrug resistance protein MdtA-like beta-barrel" evidence="6">
    <location>
        <begin position="246"/>
        <end position="329"/>
    </location>
</feature>
<keyword evidence="9" id="KW-1185">Reference proteome</keyword>
<dbReference type="Pfam" id="PF25876">
    <property type="entry name" value="HH_MFP_RND"/>
    <property type="match status" value="1"/>
</dbReference>
<sequence length="435" mass="46527">MYKSFPDRDREPVDNQPEEQSGGGDTPAGRKRLPWGVQRKTQTGIVAVLIAAAAFAGVKGFGGGEAQADAPPPPNVTVSQPLQRAITEWDDYTGRFEASQAVEIRPRVSGQLTAVHFKDGDIVRKGQLLFTIDQRPFTAALAEARARAASAQTQLALARSEYARAARLISDEAVSQEEVDSLRAAMRSGEAGVAAAQALVRSRQLDLEFTQIRSPVTGRISDRRVDVGNLVGANESMLTTVLALDPIYFTFDGSEALYLKGLRDRQKGGGEAQQVQIKLQDEADYSWSGKVDFTDNAIDPKSGTMRGRAVIANPDYFIAPGMFGNMRLTDGGSAQALLVPDAAVRTDQARRIVFVVAKDGTVTAREVVPGPLVGGLRSIRSGLKADDRVVIQGLQFAMPGSKVNARIGKIDPPASFKPSANPVLTPSASQATLAR</sequence>
<organism evidence="8 9">
    <name type="scientific">Sphingomonas colocasiae</name>
    <dbReference type="NCBI Taxonomy" id="1848973"/>
    <lineage>
        <taxon>Bacteria</taxon>
        <taxon>Pseudomonadati</taxon>
        <taxon>Pseudomonadota</taxon>
        <taxon>Alphaproteobacteria</taxon>
        <taxon>Sphingomonadales</taxon>
        <taxon>Sphingomonadaceae</taxon>
        <taxon>Sphingomonas</taxon>
    </lineage>
</organism>
<dbReference type="InterPro" id="IPR006143">
    <property type="entry name" value="RND_pump_MFP"/>
</dbReference>
<feature type="domain" description="Multidrug resistance protein MdtA-like alpha-helical hairpin" evidence="4">
    <location>
        <begin position="141"/>
        <end position="210"/>
    </location>
</feature>
<dbReference type="Pfam" id="PF25967">
    <property type="entry name" value="RND-MFP_C"/>
    <property type="match status" value="1"/>
</dbReference>
<evidence type="ECO:0000256" key="2">
    <source>
        <dbReference type="ARBA" id="ARBA00009477"/>
    </source>
</evidence>
<dbReference type="Gene3D" id="2.40.50.100">
    <property type="match status" value="1"/>
</dbReference>
<dbReference type="PANTHER" id="PTHR30158">
    <property type="entry name" value="ACRA/E-RELATED COMPONENT OF DRUG EFFLUX TRANSPORTER"/>
    <property type="match status" value="1"/>
</dbReference>
<comment type="similarity">
    <text evidence="2">Belongs to the membrane fusion protein (MFP) (TC 8.A.1) family.</text>
</comment>
<evidence type="ECO:0000259" key="6">
    <source>
        <dbReference type="Pfam" id="PF25944"/>
    </source>
</evidence>
<protein>
    <submittedName>
        <fullName evidence="8">Efflux RND transporter periplasmic adaptor subunit</fullName>
    </submittedName>
</protein>
<feature type="compositionally biased region" description="Polar residues" evidence="3">
    <location>
        <begin position="422"/>
        <end position="435"/>
    </location>
</feature>
<dbReference type="RefSeq" id="WP_222989452.1">
    <property type="nucleotide sequence ID" value="NZ_JAINVV010000004.1"/>
</dbReference>
<comment type="caution">
    <text evidence="8">The sequence shown here is derived from an EMBL/GenBank/DDBJ whole genome shotgun (WGS) entry which is preliminary data.</text>
</comment>
<accession>A0ABS7PMA0</accession>
<proteinExistence type="inferred from homology"/>
<dbReference type="Gene3D" id="2.40.420.20">
    <property type="match status" value="1"/>
</dbReference>
<dbReference type="Pfam" id="PF25917">
    <property type="entry name" value="BSH_RND"/>
    <property type="match status" value="1"/>
</dbReference>
<feature type="compositionally biased region" description="Basic and acidic residues" evidence="3">
    <location>
        <begin position="1"/>
        <end position="13"/>
    </location>
</feature>
<evidence type="ECO:0000313" key="8">
    <source>
        <dbReference type="EMBL" id="MBY8822363.1"/>
    </source>
</evidence>
<evidence type="ECO:0000256" key="3">
    <source>
        <dbReference type="SAM" id="MobiDB-lite"/>
    </source>
</evidence>
<feature type="region of interest" description="Disordered" evidence="3">
    <location>
        <begin position="415"/>
        <end position="435"/>
    </location>
</feature>
<dbReference type="InterPro" id="IPR058624">
    <property type="entry name" value="MdtA-like_HH"/>
</dbReference>
<dbReference type="SUPFAM" id="SSF111369">
    <property type="entry name" value="HlyD-like secretion proteins"/>
    <property type="match status" value="1"/>
</dbReference>
<reference evidence="8 9" key="1">
    <citation type="submission" date="2021-08" db="EMBL/GenBank/DDBJ databases">
        <authorList>
            <person name="Tuo L."/>
        </authorList>
    </citation>
    <scope>NUCLEOTIDE SEQUENCE [LARGE SCALE GENOMIC DNA]</scope>
    <source>
        <strain evidence="8 9">JCM 31229</strain>
    </source>
</reference>
<dbReference type="EMBL" id="JAINVV010000004">
    <property type="protein sequence ID" value="MBY8822363.1"/>
    <property type="molecule type" value="Genomic_DNA"/>
</dbReference>
<feature type="domain" description="Multidrug resistance protein MdtA-like C-terminal permuted SH3" evidence="7">
    <location>
        <begin position="335"/>
        <end position="395"/>
    </location>
</feature>
<dbReference type="Gene3D" id="1.10.287.470">
    <property type="entry name" value="Helix hairpin bin"/>
    <property type="match status" value="1"/>
</dbReference>
<dbReference type="InterPro" id="IPR058626">
    <property type="entry name" value="MdtA-like_b-barrel"/>
</dbReference>